<evidence type="ECO:0000313" key="2">
    <source>
        <dbReference type="Proteomes" id="UP000199701"/>
    </source>
</evidence>
<protein>
    <submittedName>
        <fullName evidence="1">Uncharacterized protein</fullName>
    </submittedName>
</protein>
<dbReference type="STRING" id="99656.SAMN05421659_109145"/>
<keyword evidence="2" id="KW-1185">Reference proteome</keyword>
<gene>
    <name evidence="1" type="ORF">SAMN05421659_109145</name>
</gene>
<evidence type="ECO:0000313" key="1">
    <source>
        <dbReference type="EMBL" id="SEW31403.1"/>
    </source>
</evidence>
<accession>A0A1I0QUT2</accession>
<dbReference type="AlphaFoldDB" id="A0A1I0QUT2"/>
<dbReference type="EMBL" id="FOJI01000009">
    <property type="protein sequence ID" value="SEW31403.1"/>
    <property type="molecule type" value="Genomic_DNA"/>
</dbReference>
<name>A0A1I0QUT2_9FIRM</name>
<sequence length="552" mass="64182">MLRDMEELLNSVVYDDIKEYLKEALNCYNAGSYRACVIMSVIAGMYDLHKKVKALANSNPTIRRLDYDIEDAIKHLRPYEKFLVEKCASEKIDMLNSNEEKAIKRCLDIRNDCAHPSNFICSAEIAREVYSTIIDFLSSKPVLLGQQSIQQIIEKLKGNSYFSIIENEEISNTVKTELKYLHIRALRPLAQKLTKIILDESFDTNTHRINIIAFLAYMSNIPNINYNESIGSIICKDDCNDNYLQMLNFNPCIVDNLEDVNIKRTLSKLSKIIQNESNYENMISEVISHCYIYKKDFQELIGNLLCENPINISVVKHNILKGIFNNQQVCDHDKDYLKGLFTSNYLQMNQVYSFPLKSYFYDILSLCNINESKCKFYFDISKDLRDSDYTIANHAIKAFEKIPNELFDMLDKKDISYIVYSILKGRANNTFDIMSYTDDLSTKYIFTKYFDLILDTFNIVDLKLFLSFKLDMKGMSPLISTMLTLRPTFVDTIYNLIYDYYNQCGKDEDSEVFILYILSLTILSVLKKDIINTIQINKFEDLKILLNDLDSQ</sequence>
<reference evidence="1 2" key="1">
    <citation type="submission" date="2016-10" db="EMBL/GenBank/DDBJ databases">
        <authorList>
            <person name="de Groot N.N."/>
        </authorList>
    </citation>
    <scope>NUCLEOTIDE SEQUENCE [LARGE SCALE GENOMIC DNA]</scope>
    <source>
        <strain evidence="1 2">DSM 9179</strain>
    </source>
</reference>
<dbReference type="Proteomes" id="UP000199701">
    <property type="component" value="Unassembled WGS sequence"/>
</dbReference>
<organism evidence="1 2">
    <name type="scientific">[Clostridium] fimetarium</name>
    <dbReference type="NCBI Taxonomy" id="99656"/>
    <lineage>
        <taxon>Bacteria</taxon>
        <taxon>Bacillati</taxon>
        <taxon>Bacillota</taxon>
        <taxon>Clostridia</taxon>
        <taxon>Lachnospirales</taxon>
        <taxon>Lachnospiraceae</taxon>
    </lineage>
</organism>
<proteinExistence type="predicted"/>